<feature type="compositionally biased region" description="Basic and acidic residues" evidence="1">
    <location>
        <begin position="180"/>
        <end position="192"/>
    </location>
</feature>
<feature type="region of interest" description="Disordered" evidence="1">
    <location>
        <begin position="160"/>
        <end position="240"/>
    </location>
</feature>
<protein>
    <recommendedName>
        <fullName evidence="4">RRM domain-containing protein</fullName>
    </recommendedName>
</protein>
<reference evidence="2 3" key="1">
    <citation type="submission" date="2024-07" db="EMBL/GenBank/DDBJ databases">
        <authorList>
            <person name="Akdeniz Z."/>
        </authorList>
    </citation>
    <scope>NUCLEOTIDE SEQUENCE [LARGE SCALE GENOMIC DNA]</scope>
</reference>
<evidence type="ECO:0000256" key="1">
    <source>
        <dbReference type="SAM" id="MobiDB-lite"/>
    </source>
</evidence>
<comment type="caution">
    <text evidence="2">The sequence shown here is derived from an EMBL/GenBank/DDBJ whole genome shotgun (WGS) entry which is preliminary data.</text>
</comment>
<gene>
    <name evidence="2" type="ORF">HINF_LOCUS53129</name>
</gene>
<dbReference type="Proteomes" id="UP001642409">
    <property type="component" value="Unassembled WGS sequence"/>
</dbReference>
<proteinExistence type="predicted"/>
<accession>A0ABP1KR48</accession>
<organism evidence="2 3">
    <name type="scientific">Hexamita inflata</name>
    <dbReference type="NCBI Taxonomy" id="28002"/>
    <lineage>
        <taxon>Eukaryota</taxon>
        <taxon>Metamonada</taxon>
        <taxon>Diplomonadida</taxon>
        <taxon>Hexamitidae</taxon>
        <taxon>Hexamitinae</taxon>
        <taxon>Hexamita</taxon>
    </lineage>
</organism>
<dbReference type="SUPFAM" id="SSF54928">
    <property type="entry name" value="RNA-binding domain, RBD"/>
    <property type="match status" value="1"/>
</dbReference>
<evidence type="ECO:0000313" key="2">
    <source>
        <dbReference type="EMBL" id="CAL6067664.1"/>
    </source>
</evidence>
<dbReference type="InterPro" id="IPR035979">
    <property type="entry name" value="RBD_domain_sf"/>
</dbReference>
<sequence>MADDFEFVNQEVTINNSKNLDLMNPTCLPENGPYTIQMRDLTFAEEALRELFEGIEVNAANINTRPYDDPKRNITVYTYQVTFESRDDAAAVLGMNGQEWEGCNLNARFWVQRNKYQKREEQPQSTVSFKDMKKDRGTVEVQAQVETNTKVSFNRAEFGSVQNNAQPSGPVKFNRAEFGTQKEERREERKEPVAVSFKRSEFGTGIPLKEETRERKFERGTDKKETKDEGKRVTLDFGRK</sequence>
<keyword evidence="3" id="KW-1185">Reference proteome</keyword>
<dbReference type="Gene3D" id="3.30.70.330">
    <property type="match status" value="1"/>
</dbReference>
<dbReference type="InterPro" id="IPR012677">
    <property type="entry name" value="Nucleotide-bd_a/b_plait_sf"/>
</dbReference>
<feature type="compositionally biased region" description="Basic and acidic residues" evidence="1">
    <location>
        <begin position="208"/>
        <end position="240"/>
    </location>
</feature>
<dbReference type="EMBL" id="CAXDID020000269">
    <property type="protein sequence ID" value="CAL6067664.1"/>
    <property type="molecule type" value="Genomic_DNA"/>
</dbReference>
<evidence type="ECO:0000313" key="3">
    <source>
        <dbReference type="Proteomes" id="UP001642409"/>
    </source>
</evidence>
<evidence type="ECO:0008006" key="4">
    <source>
        <dbReference type="Google" id="ProtNLM"/>
    </source>
</evidence>
<name>A0ABP1KR48_9EUKA</name>